<name>A0A9N9EYT3_9GLOM</name>
<feature type="signal peptide" evidence="1">
    <location>
        <begin position="1"/>
        <end position="21"/>
    </location>
</feature>
<dbReference type="EMBL" id="CAJVPZ010019860">
    <property type="protein sequence ID" value="CAG8696761.1"/>
    <property type="molecule type" value="Genomic_DNA"/>
</dbReference>
<comment type="caution">
    <text evidence="2">The sequence shown here is derived from an EMBL/GenBank/DDBJ whole genome shotgun (WGS) entry which is preliminary data.</text>
</comment>
<feature type="chain" id="PRO_5040252207" evidence="1">
    <location>
        <begin position="22"/>
        <end position="84"/>
    </location>
</feature>
<accession>A0A9N9EYT3</accession>
<keyword evidence="1" id="KW-0732">Signal</keyword>
<keyword evidence="3" id="KW-1185">Reference proteome</keyword>
<evidence type="ECO:0000313" key="3">
    <source>
        <dbReference type="Proteomes" id="UP000789396"/>
    </source>
</evidence>
<evidence type="ECO:0000256" key="1">
    <source>
        <dbReference type="SAM" id="SignalP"/>
    </source>
</evidence>
<organism evidence="2 3">
    <name type="scientific">Racocetra fulgida</name>
    <dbReference type="NCBI Taxonomy" id="60492"/>
    <lineage>
        <taxon>Eukaryota</taxon>
        <taxon>Fungi</taxon>
        <taxon>Fungi incertae sedis</taxon>
        <taxon>Mucoromycota</taxon>
        <taxon>Glomeromycotina</taxon>
        <taxon>Glomeromycetes</taxon>
        <taxon>Diversisporales</taxon>
        <taxon>Gigasporaceae</taxon>
        <taxon>Racocetra</taxon>
    </lineage>
</organism>
<reference evidence="2" key="1">
    <citation type="submission" date="2021-06" db="EMBL/GenBank/DDBJ databases">
        <authorList>
            <person name="Kallberg Y."/>
            <person name="Tangrot J."/>
            <person name="Rosling A."/>
        </authorList>
    </citation>
    <scope>NUCLEOTIDE SEQUENCE</scope>
    <source>
        <strain evidence="2">IN212</strain>
    </source>
</reference>
<evidence type="ECO:0000313" key="2">
    <source>
        <dbReference type="EMBL" id="CAG8696761.1"/>
    </source>
</evidence>
<feature type="non-terminal residue" evidence="2">
    <location>
        <position position="1"/>
    </location>
</feature>
<dbReference type="AlphaFoldDB" id="A0A9N9EYT3"/>
<sequence length="84" mass="9889">MSAKWITFILDTFFIFHNQLADHICKCTNDYNIDEEIALEDNDDYDAFINESKKLKNSTKNMVPYVTLKSSNNPNIKKRKKKVK</sequence>
<dbReference type="Proteomes" id="UP000789396">
    <property type="component" value="Unassembled WGS sequence"/>
</dbReference>
<proteinExistence type="predicted"/>
<gene>
    <name evidence="2" type="ORF">RFULGI_LOCUS10237</name>
</gene>
<protein>
    <submittedName>
        <fullName evidence="2">15315_t:CDS:1</fullName>
    </submittedName>
</protein>